<feature type="domain" description="Cyclin-like" evidence="2">
    <location>
        <begin position="25"/>
        <end position="118"/>
    </location>
</feature>
<dbReference type="PANTHER" id="PTHR10177">
    <property type="entry name" value="CYCLINS"/>
    <property type="match status" value="1"/>
</dbReference>
<dbReference type="InterPro" id="IPR013763">
    <property type="entry name" value="Cyclin-like_dom"/>
</dbReference>
<evidence type="ECO:0000256" key="1">
    <source>
        <dbReference type="RuleBase" id="RU000383"/>
    </source>
</evidence>
<comment type="similarity">
    <text evidence="1">Belongs to the cyclin family.</text>
</comment>
<dbReference type="CDD" id="cd20529">
    <property type="entry name" value="CYCLIN_CCNJ-like_rpt2"/>
    <property type="match status" value="1"/>
</dbReference>
<accession>A0A672L369</accession>
<dbReference type="Ensembl" id="ENSSGRT00000019105.1">
    <property type="protein sequence ID" value="ENSSGRP00000017672.1"/>
    <property type="gene ID" value="ENSSGRG00000010727.1"/>
</dbReference>
<organism evidence="3 4">
    <name type="scientific">Sinocyclocheilus grahami</name>
    <name type="common">Dianchi golden-line fish</name>
    <name type="synonym">Barbus grahami</name>
    <dbReference type="NCBI Taxonomy" id="75366"/>
    <lineage>
        <taxon>Eukaryota</taxon>
        <taxon>Metazoa</taxon>
        <taxon>Chordata</taxon>
        <taxon>Craniata</taxon>
        <taxon>Vertebrata</taxon>
        <taxon>Euteleostomi</taxon>
        <taxon>Actinopterygii</taxon>
        <taxon>Neopterygii</taxon>
        <taxon>Teleostei</taxon>
        <taxon>Ostariophysi</taxon>
        <taxon>Cypriniformes</taxon>
        <taxon>Cyprinidae</taxon>
        <taxon>Cyprininae</taxon>
        <taxon>Sinocyclocheilus</taxon>
    </lineage>
</organism>
<dbReference type="InterPro" id="IPR006671">
    <property type="entry name" value="Cyclin_N"/>
</dbReference>
<dbReference type="OMA" id="CEREHNI"/>
<dbReference type="CDD" id="cd20528">
    <property type="entry name" value="CYCLIN_CCNJ-like_rpt1"/>
    <property type="match status" value="1"/>
</dbReference>
<keyword evidence="4" id="KW-1185">Reference proteome</keyword>
<dbReference type="Proteomes" id="UP000472262">
    <property type="component" value="Unassembled WGS sequence"/>
</dbReference>
<evidence type="ECO:0000313" key="3">
    <source>
        <dbReference type="Ensembl" id="ENSSGRP00000017672.1"/>
    </source>
</evidence>
<keyword evidence="1" id="KW-0195">Cyclin</keyword>
<proteinExistence type="inferred from homology"/>
<reference evidence="3" key="2">
    <citation type="submission" date="2025-09" db="UniProtKB">
        <authorList>
            <consortium name="Ensembl"/>
        </authorList>
    </citation>
    <scope>IDENTIFICATION</scope>
</reference>
<dbReference type="InterPro" id="IPR036915">
    <property type="entry name" value="Cyclin-like_sf"/>
</dbReference>
<dbReference type="InterPro" id="IPR039361">
    <property type="entry name" value="Cyclin"/>
</dbReference>
<dbReference type="Pfam" id="PF00134">
    <property type="entry name" value="Cyclin_N"/>
    <property type="match status" value="1"/>
</dbReference>
<evidence type="ECO:0000313" key="4">
    <source>
        <dbReference type="Proteomes" id="UP000472262"/>
    </source>
</evidence>
<dbReference type="AlphaFoldDB" id="A0A672L369"/>
<sequence length="227" mass="25998">RQHELRLPAYKGQSPQLSLRRYFADLIAIVSNRFKLCPAARHLAVYLLDLFMDRYDISVQQLHMVALSCLLLASKSKFEEREDRVPKLETLNSLGCMSSMNLVLTKQGLLHMELLLLETFQWNLYLPTAAHFIEYYLPVAVNETDLHDGWPMVCMEKTMLYMSKYADYFLEVSLQVPNAVIIIEERAAQLFGLKGVPLQTAVTETCVSRVSVAIHVPTSFFSVQFCD</sequence>
<reference evidence="3" key="1">
    <citation type="submission" date="2025-08" db="UniProtKB">
        <authorList>
            <consortium name="Ensembl"/>
        </authorList>
    </citation>
    <scope>IDENTIFICATION</scope>
</reference>
<dbReference type="SMART" id="SM00385">
    <property type="entry name" value="CYCLIN"/>
    <property type="match status" value="1"/>
</dbReference>
<dbReference type="Gene3D" id="1.10.472.10">
    <property type="entry name" value="Cyclin-like"/>
    <property type="match status" value="2"/>
</dbReference>
<name>A0A672L369_SINGR</name>
<dbReference type="FunFam" id="1.10.472.10:FF:000022">
    <property type="entry name" value="cyclin-J isoform X1"/>
    <property type="match status" value="1"/>
</dbReference>
<dbReference type="SUPFAM" id="SSF47954">
    <property type="entry name" value="Cyclin-like"/>
    <property type="match status" value="1"/>
</dbReference>
<dbReference type="InParanoid" id="A0A672L369"/>
<evidence type="ECO:0000259" key="2">
    <source>
        <dbReference type="SMART" id="SM00385"/>
    </source>
</evidence>
<protein>
    <submittedName>
        <fullName evidence="3">Cyclin J</fullName>
    </submittedName>
</protein>